<evidence type="ECO:0000256" key="4">
    <source>
        <dbReference type="ARBA" id="ARBA00022475"/>
    </source>
</evidence>
<organism evidence="9 10">
    <name type="scientific">Flavisolibacter ginsenosidimutans</name>
    <dbReference type="NCBI Taxonomy" id="661481"/>
    <lineage>
        <taxon>Bacteria</taxon>
        <taxon>Pseudomonadati</taxon>
        <taxon>Bacteroidota</taxon>
        <taxon>Chitinophagia</taxon>
        <taxon>Chitinophagales</taxon>
        <taxon>Chitinophagaceae</taxon>
        <taxon>Flavisolibacter</taxon>
    </lineage>
</organism>
<feature type="transmembrane region" description="Helical" evidence="8">
    <location>
        <begin position="164"/>
        <end position="188"/>
    </location>
</feature>
<evidence type="ECO:0000256" key="2">
    <source>
        <dbReference type="ARBA" id="ARBA00009773"/>
    </source>
</evidence>
<dbReference type="Pfam" id="PF01594">
    <property type="entry name" value="AI-2E_transport"/>
    <property type="match status" value="1"/>
</dbReference>
<feature type="transmembrane region" description="Helical" evidence="8">
    <location>
        <begin position="52"/>
        <end position="70"/>
    </location>
</feature>
<evidence type="ECO:0000313" key="9">
    <source>
        <dbReference type="EMBL" id="QEC57309.1"/>
    </source>
</evidence>
<evidence type="ECO:0000313" key="10">
    <source>
        <dbReference type="Proteomes" id="UP000321204"/>
    </source>
</evidence>
<dbReference type="KEGG" id="fgg:FSB75_15850"/>
<evidence type="ECO:0000256" key="6">
    <source>
        <dbReference type="ARBA" id="ARBA00022989"/>
    </source>
</evidence>
<dbReference type="InterPro" id="IPR002549">
    <property type="entry name" value="AI-2E-like"/>
</dbReference>
<accession>A0A5B8UMA0</accession>
<keyword evidence="7 8" id="KW-0472">Membrane</keyword>
<comment type="similarity">
    <text evidence="2">Belongs to the autoinducer-2 exporter (AI-2E) (TC 2.A.86) family.</text>
</comment>
<dbReference type="PANTHER" id="PTHR21716:SF53">
    <property type="entry name" value="PERMEASE PERM-RELATED"/>
    <property type="match status" value="1"/>
</dbReference>
<name>A0A5B8UMA0_9BACT</name>
<evidence type="ECO:0000256" key="7">
    <source>
        <dbReference type="ARBA" id="ARBA00023136"/>
    </source>
</evidence>
<sequence length="397" mass="43862">MNDPTLMLHGNCYFYKMGIFRNTSTSVVFAKMANPLLCFVLTVAILYFGQHVLVPLAFSCLLAILLSSPSRKLERLGVSRGFAGMICLLVTLIVFFVVFYFISSSVVSFKNDFPAMMKNMQEAIGNLQLWLEEKFHLSTDKVHELFNSSASDMLPSTSVILNKALGTVSGGFLTMLIVFLQTFLLLLYRSLIVRFFIYTFADEFSGRIYNIFERIKYVIRSYIVGLAIEMAVVAIAYSGILFILGVKYALLLGVIGALLNLIPYIGIFIACIITALVTFSTNHASTVVWATVGILVIHLTDSNILLPRIVGSKVRINALATILGVIIGGAIWGIPGMFLAVPIMAIVKVIFEDTPPLFSLAILMDDNGEMETKEKNIKKIVKKVKSATQNKKASTDK</sequence>
<keyword evidence="4" id="KW-1003">Cell membrane</keyword>
<dbReference type="GO" id="GO:0055085">
    <property type="term" value="P:transmembrane transport"/>
    <property type="evidence" value="ECO:0007669"/>
    <property type="project" value="TreeGrafter"/>
</dbReference>
<dbReference type="OrthoDB" id="9793390at2"/>
<feature type="transmembrane region" description="Helical" evidence="8">
    <location>
        <begin position="222"/>
        <end position="244"/>
    </location>
</feature>
<feature type="transmembrane region" description="Helical" evidence="8">
    <location>
        <begin position="250"/>
        <end position="279"/>
    </location>
</feature>
<keyword evidence="10" id="KW-1185">Reference proteome</keyword>
<proteinExistence type="inferred from homology"/>
<feature type="transmembrane region" description="Helical" evidence="8">
    <location>
        <begin position="318"/>
        <end position="341"/>
    </location>
</feature>
<evidence type="ECO:0000256" key="8">
    <source>
        <dbReference type="SAM" id="Phobius"/>
    </source>
</evidence>
<evidence type="ECO:0000256" key="1">
    <source>
        <dbReference type="ARBA" id="ARBA00004651"/>
    </source>
</evidence>
<gene>
    <name evidence="9" type="ORF">FSB75_15850</name>
</gene>
<dbReference type="GO" id="GO:0005886">
    <property type="term" value="C:plasma membrane"/>
    <property type="evidence" value="ECO:0007669"/>
    <property type="project" value="UniProtKB-SubCell"/>
</dbReference>
<keyword evidence="3" id="KW-0813">Transport</keyword>
<evidence type="ECO:0000256" key="5">
    <source>
        <dbReference type="ARBA" id="ARBA00022692"/>
    </source>
</evidence>
<feature type="transmembrane region" description="Helical" evidence="8">
    <location>
        <begin position="26"/>
        <end position="46"/>
    </location>
</feature>
<keyword evidence="5 8" id="KW-0812">Transmembrane</keyword>
<dbReference type="PANTHER" id="PTHR21716">
    <property type="entry name" value="TRANSMEMBRANE PROTEIN"/>
    <property type="match status" value="1"/>
</dbReference>
<comment type="subcellular location">
    <subcellularLocation>
        <location evidence="1">Cell membrane</location>
        <topology evidence="1">Multi-pass membrane protein</topology>
    </subcellularLocation>
</comment>
<keyword evidence="6 8" id="KW-1133">Transmembrane helix</keyword>
<reference evidence="9 10" key="1">
    <citation type="journal article" date="2015" name="Int. J. Syst. Evol. Microbiol.">
        <title>Flavisolibacter ginsenosidimutans sp. nov., with ginsenoside-converting activity isolated from soil used for cultivating ginseng.</title>
        <authorList>
            <person name="Zhao Y."/>
            <person name="Liu Q."/>
            <person name="Kang M.S."/>
            <person name="Jin F."/>
            <person name="Yu H."/>
            <person name="Im W.T."/>
        </authorList>
    </citation>
    <scope>NUCLEOTIDE SEQUENCE [LARGE SCALE GENOMIC DNA]</scope>
    <source>
        <strain evidence="9 10">Gsoil 636</strain>
    </source>
</reference>
<dbReference type="Proteomes" id="UP000321204">
    <property type="component" value="Chromosome"/>
</dbReference>
<dbReference type="EMBL" id="CP042433">
    <property type="protein sequence ID" value="QEC57309.1"/>
    <property type="molecule type" value="Genomic_DNA"/>
</dbReference>
<dbReference type="AlphaFoldDB" id="A0A5B8UMA0"/>
<evidence type="ECO:0000256" key="3">
    <source>
        <dbReference type="ARBA" id="ARBA00022448"/>
    </source>
</evidence>
<protein>
    <submittedName>
        <fullName evidence="9">AI-2E family transporter</fullName>
    </submittedName>
</protein>
<feature type="transmembrane region" description="Helical" evidence="8">
    <location>
        <begin position="82"/>
        <end position="102"/>
    </location>
</feature>
<feature type="transmembrane region" description="Helical" evidence="8">
    <location>
        <begin position="286"/>
        <end position="306"/>
    </location>
</feature>